<dbReference type="InterPro" id="IPR003644">
    <property type="entry name" value="Calx_beta"/>
</dbReference>
<evidence type="ECO:0000256" key="2">
    <source>
        <dbReference type="ARBA" id="ARBA00022737"/>
    </source>
</evidence>
<organism evidence="6 7">
    <name type="scientific">Geodia barretti</name>
    <name type="common">Barrett's horny sponge</name>
    <dbReference type="NCBI Taxonomy" id="519541"/>
    <lineage>
        <taxon>Eukaryota</taxon>
        <taxon>Metazoa</taxon>
        <taxon>Porifera</taxon>
        <taxon>Demospongiae</taxon>
        <taxon>Heteroscleromorpha</taxon>
        <taxon>Tetractinellida</taxon>
        <taxon>Astrophorina</taxon>
        <taxon>Geodiidae</taxon>
        <taxon>Geodia</taxon>
    </lineage>
</organism>
<proteinExistence type="predicted"/>
<dbReference type="SUPFAM" id="SSF141072">
    <property type="entry name" value="CalX-like"/>
    <property type="match status" value="3"/>
</dbReference>
<feature type="non-terminal residue" evidence="6">
    <location>
        <position position="273"/>
    </location>
</feature>
<dbReference type="SMART" id="SM00237">
    <property type="entry name" value="Calx_beta"/>
    <property type="match status" value="2"/>
</dbReference>
<keyword evidence="1" id="KW-0732">Signal</keyword>
<feature type="domain" description="Calx-beta" evidence="5">
    <location>
        <begin position="57"/>
        <end position="157"/>
    </location>
</feature>
<evidence type="ECO:0000259" key="5">
    <source>
        <dbReference type="SMART" id="SM00237"/>
    </source>
</evidence>
<feature type="domain" description="Calx-beta" evidence="5">
    <location>
        <begin position="171"/>
        <end position="267"/>
    </location>
</feature>
<dbReference type="PANTHER" id="PTHR11878">
    <property type="entry name" value="SODIUM/CALCIUM EXCHANGER"/>
    <property type="match status" value="1"/>
</dbReference>
<dbReference type="Pfam" id="PF03160">
    <property type="entry name" value="Calx-beta"/>
    <property type="match status" value="2"/>
</dbReference>
<feature type="non-terminal residue" evidence="6">
    <location>
        <position position="1"/>
    </location>
</feature>
<keyword evidence="4" id="KW-0813">Transport</keyword>
<dbReference type="EMBL" id="CASHTH010001933">
    <property type="protein sequence ID" value="CAI8022061.1"/>
    <property type="molecule type" value="Genomic_DNA"/>
</dbReference>
<evidence type="ECO:0000256" key="3">
    <source>
        <dbReference type="ARBA" id="ARBA00022837"/>
    </source>
</evidence>
<dbReference type="PANTHER" id="PTHR11878:SF65">
    <property type="entry name" value="NA_CA-EXCHANGE PROTEIN, ISOFORM G"/>
    <property type="match status" value="1"/>
</dbReference>
<keyword evidence="7" id="KW-1185">Reference proteome</keyword>
<dbReference type="InterPro" id="IPR051171">
    <property type="entry name" value="CaCA"/>
</dbReference>
<comment type="caution">
    <text evidence="6">The sequence shown here is derived from an EMBL/GenBank/DDBJ whole genome shotgun (WGS) entry which is preliminary data.</text>
</comment>
<gene>
    <name evidence="6" type="ORF">GBAR_LOCUS12982</name>
</gene>
<dbReference type="GO" id="GO:0016020">
    <property type="term" value="C:membrane"/>
    <property type="evidence" value="ECO:0007669"/>
    <property type="project" value="InterPro"/>
</dbReference>
<dbReference type="GO" id="GO:0030001">
    <property type="term" value="P:metal ion transport"/>
    <property type="evidence" value="ECO:0007669"/>
    <property type="project" value="TreeGrafter"/>
</dbReference>
<dbReference type="InterPro" id="IPR038081">
    <property type="entry name" value="CalX-like_sf"/>
</dbReference>
<evidence type="ECO:0000313" key="7">
    <source>
        <dbReference type="Proteomes" id="UP001174909"/>
    </source>
</evidence>
<evidence type="ECO:0000256" key="4">
    <source>
        <dbReference type="ARBA" id="ARBA00023065"/>
    </source>
</evidence>
<dbReference type="GO" id="GO:0007154">
    <property type="term" value="P:cell communication"/>
    <property type="evidence" value="ECO:0007669"/>
    <property type="project" value="InterPro"/>
</dbReference>
<keyword evidence="4" id="KW-0406">Ion transport</keyword>
<evidence type="ECO:0000313" key="6">
    <source>
        <dbReference type="EMBL" id="CAI8022061.1"/>
    </source>
</evidence>
<dbReference type="AlphaFoldDB" id="A0AA35WM92"/>
<dbReference type="Proteomes" id="UP001174909">
    <property type="component" value="Unassembled WGS sequence"/>
</dbReference>
<accession>A0AA35WM92</accession>
<evidence type="ECO:0000256" key="1">
    <source>
        <dbReference type="ARBA" id="ARBA00022729"/>
    </source>
</evidence>
<protein>
    <submittedName>
        <fullName evidence="6">Extracellular matrix protein FRAS1</fullName>
    </submittedName>
</protein>
<reference evidence="6" key="1">
    <citation type="submission" date="2023-03" db="EMBL/GenBank/DDBJ databases">
        <authorList>
            <person name="Steffen K."/>
            <person name="Cardenas P."/>
        </authorList>
    </citation>
    <scope>NUCLEOTIDE SEQUENCE</scope>
</reference>
<keyword evidence="3" id="KW-0106">Calcium</keyword>
<name>A0AA35WM92_GEOBA</name>
<keyword evidence="2" id="KW-0677">Repeat</keyword>
<dbReference type="Gene3D" id="2.60.40.2030">
    <property type="match status" value="2"/>
</dbReference>
<sequence>GRDFSALVQTLSLTSDFPGVCVELNASSDSDLEGEETFSVLLSGPNYTRAIVIPNQATVAITDLSVVSLTLEKSEYRVTEGEISVRVCANFSESDVIDRTVLATLETLPSDSAMAMTDFVPVVQTLTFNSNVLLCVDVEIYDDSVLEDTETFSITLSSSDPQVIVGAVGVASIIISDDDSVEVSLQGSSYEVDEGLSVLVCVSLSSDVERNVEVTLTTFSDSATATSDYIPLDRVLTFTSDDALCENVTTIEDDTLETAEIFQIALTSSDPNI</sequence>